<gene>
    <name evidence="2" type="ORF">RHGRI_013374</name>
</gene>
<evidence type="ECO:0008006" key="4">
    <source>
        <dbReference type="Google" id="ProtNLM"/>
    </source>
</evidence>
<accession>A0AAV6K5M6</accession>
<name>A0AAV6K5M6_9ERIC</name>
<proteinExistence type="predicted"/>
<reference evidence="2" key="1">
    <citation type="submission" date="2020-08" db="EMBL/GenBank/DDBJ databases">
        <title>Plant Genome Project.</title>
        <authorList>
            <person name="Zhang R.-G."/>
        </authorList>
    </citation>
    <scope>NUCLEOTIDE SEQUENCE</scope>
    <source>
        <strain evidence="2">WSP0</strain>
        <tissue evidence="2">Leaf</tissue>
    </source>
</reference>
<organism evidence="2 3">
    <name type="scientific">Rhododendron griersonianum</name>
    <dbReference type="NCBI Taxonomy" id="479676"/>
    <lineage>
        <taxon>Eukaryota</taxon>
        <taxon>Viridiplantae</taxon>
        <taxon>Streptophyta</taxon>
        <taxon>Embryophyta</taxon>
        <taxon>Tracheophyta</taxon>
        <taxon>Spermatophyta</taxon>
        <taxon>Magnoliopsida</taxon>
        <taxon>eudicotyledons</taxon>
        <taxon>Gunneridae</taxon>
        <taxon>Pentapetalae</taxon>
        <taxon>asterids</taxon>
        <taxon>Ericales</taxon>
        <taxon>Ericaceae</taxon>
        <taxon>Ericoideae</taxon>
        <taxon>Rhodoreae</taxon>
        <taxon>Rhododendron</taxon>
    </lineage>
</organism>
<dbReference type="Proteomes" id="UP000823749">
    <property type="component" value="Chromosome 5"/>
</dbReference>
<evidence type="ECO:0000313" key="3">
    <source>
        <dbReference type="Proteomes" id="UP000823749"/>
    </source>
</evidence>
<keyword evidence="3" id="KW-1185">Reference proteome</keyword>
<feature type="compositionally biased region" description="Polar residues" evidence="1">
    <location>
        <begin position="8"/>
        <end position="28"/>
    </location>
</feature>
<protein>
    <recommendedName>
        <fullName evidence="4">Clp R domain-containing protein</fullName>
    </recommendedName>
</protein>
<dbReference type="Gene3D" id="1.10.1780.10">
    <property type="entry name" value="Clp, N-terminal domain"/>
    <property type="match status" value="1"/>
</dbReference>
<dbReference type="AlphaFoldDB" id="A0AAV6K5M6"/>
<dbReference type="InterPro" id="IPR036628">
    <property type="entry name" value="Clp_N_dom_sf"/>
</dbReference>
<evidence type="ECO:0000313" key="2">
    <source>
        <dbReference type="EMBL" id="KAG5547655.1"/>
    </source>
</evidence>
<dbReference type="EMBL" id="JACTNZ010000005">
    <property type="protein sequence ID" value="KAG5547655.1"/>
    <property type="molecule type" value="Genomic_DNA"/>
</dbReference>
<sequence length="470" mass="52790">MEIHNPRVVSSSQIGLKETNGSEVSGESINGRPPDDGLKSLLSLLTGSPEATPGSSAQLSSKPIVYRLPHRPSSAAIEEAYKLSQGYYSNRKGCSLGKRIKAMPSRLKQIASQDKCSGNMASEVAFLVALTKFMSLDLPKDSMFSSLKDIEGEEHAVTVGKGAAFLAHRSFSLICWTSHEEKVFSEDPDALHQVQWEVLKVLMMLALSVYDMEDFIQIVPQEELNAERLKFTKALLCSYKTANEAIMAVAEGEIIEDFRLLYECDVNNILEDAGVSEVLTECAITLMKHYPPLKRDCAMHLIMELARDKCRCIRDTLFLECWGLFNFEHLSRLMPGVPFVELDNLACEIFKAVSELLEWKVLELRKSMESATFPLRSGVFGIFTEEVIEVVEHADCERRLERHRFVGTHHLLLGLLPTRIWDSVRMFVQLGHGTKEPSNYPASYIYAVARNVARFSGKPLLLSIKIHFIN</sequence>
<comment type="caution">
    <text evidence="2">The sequence shown here is derived from an EMBL/GenBank/DDBJ whole genome shotgun (WGS) entry which is preliminary data.</text>
</comment>
<feature type="region of interest" description="Disordered" evidence="1">
    <location>
        <begin position="1"/>
        <end position="42"/>
    </location>
</feature>
<evidence type="ECO:0000256" key="1">
    <source>
        <dbReference type="SAM" id="MobiDB-lite"/>
    </source>
</evidence>